<protein>
    <submittedName>
        <fullName evidence="2">Ribosomal silencing factor RsfA</fullName>
    </submittedName>
</protein>
<accession>A0A3B0ZCM3</accession>
<dbReference type="EMBL" id="UOFQ01000019">
    <property type="protein sequence ID" value="VAW85217.1"/>
    <property type="molecule type" value="Genomic_DNA"/>
</dbReference>
<dbReference type="HAMAP" id="MF_01477">
    <property type="entry name" value="Iojap_RsfS"/>
    <property type="match status" value="1"/>
</dbReference>
<dbReference type="InterPro" id="IPR004394">
    <property type="entry name" value="Iojap/RsfS/C7orf30"/>
</dbReference>
<dbReference type="PANTHER" id="PTHR21043:SF0">
    <property type="entry name" value="MITOCHONDRIAL ASSEMBLY OF RIBOSOMAL LARGE SUBUNIT PROTEIN 1"/>
    <property type="match status" value="1"/>
</dbReference>
<evidence type="ECO:0000256" key="1">
    <source>
        <dbReference type="ARBA" id="ARBA00010574"/>
    </source>
</evidence>
<dbReference type="Gene3D" id="3.30.460.10">
    <property type="entry name" value="Beta Polymerase, domain 2"/>
    <property type="match status" value="1"/>
</dbReference>
<gene>
    <name evidence="2" type="ORF">MNBD_GAMMA17-1841</name>
</gene>
<reference evidence="2" key="1">
    <citation type="submission" date="2018-06" db="EMBL/GenBank/DDBJ databases">
        <authorList>
            <person name="Zhirakovskaya E."/>
        </authorList>
    </citation>
    <scope>NUCLEOTIDE SEQUENCE</scope>
</reference>
<dbReference type="GO" id="GO:0043023">
    <property type="term" value="F:ribosomal large subunit binding"/>
    <property type="evidence" value="ECO:0007669"/>
    <property type="project" value="TreeGrafter"/>
</dbReference>
<dbReference type="Pfam" id="PF02410">
    <property type="entry name" value="RsfS"/>
    <property type="match status" value="1"/>
</dbReference>
<comment type="similarity">
    <text evidence="1">Belongs to the Iojap/RsfS family.</text>
</comment>
<dbReference type="InterPro" id="IPR043519">
    <property type="entry name" value="NT_sf"/>
</dbReference>
<dbReference type="NCBIfam" id="TIGR00090">
    <property type="entry name" value="rsfS_iojap_ybeB"/>
    <property type="match status" value="1"/>
</dbReference>
<dbReference type="SUPFAM" id="SSF81301">
    <property type="entry name" value="Nucleotidyltransferase"/>
    <property type="match status" value="1"/>
</dbReference>
<name>A0A3B0ZCM3_9ZZZZ</name>
<sequence length="124" mass="13375">MKAEELKTLVVNAVEEMKGVDIVVLDVHKMTTITDYMIVVSGTSSRHLKSIINSVAVEAKEAGCTPLGTEGETEGEWALVDLGDVVLHVMLPQTRDFYQLEKLWSVEGAAEKEAASKLSTGGKA</sequence>
<dbReference type="GO" id="GO:0017148">
    <property type="term" value="P:negative regulation of translation"/>
    <property type="evidence" value="ECO:0007669"/>
    <property type="project" value="TreeGrafter"/>
</dbReference>
<evidence type="ECO:0000313" key="2">
    <source>
        <dbReference type="EMBL" id="VAW85217.1"/>
    </source>
</evidence>
<dbReference type="PANTHER" id="PTHR21043">
    <property type="entry name" value="IOJAP SUPERFAMILY ORTHOLOG"/>
    <property type="match status" value="1"/>
</dbReference>
<dbReference type="AlphaFoldDB" id="A0A3B0ZCM3"/>
<organism evidence="2">
    <name type="scientific">hydrothermal vent metagenome</name>
    <dbReference type="NCBI Taxonomy" id="652676"/>
    <lineage>
        <taxon>unclassified sequences</taxon>
        <taxon>metagenomes</taxon>
        <taxon>ecological metagenomes</taxon>
    </lineage>
</organism>
<proteinExistence type="inferred from homology"/>
<dbReference type="GO" id="GO:0090071">
    <property type="term" value="P:negative regulation of ribosome biogenesis"/>
    <property type="evidence" value="ECO:0007669"/>
    <property type="project" value="TreeGrafter"/>
</dbReference>